<dbReference type="CDD" id="cd17546">
    <property type="entry name" value="REC_hyHK_CKI1_RcsC-like"/>
    <property type="match status" value="1"/>
</dbReference>
<dbReference type="SMART" id="SM00448">
    <property type="entry name" value="REC"/>
    <property type="match status" value="1"/>
</dbReference>
<reference evidence="4" key="1">
    <citation type="submission" date="2016-10" db="EMBL/GenBank/DDBJ databases">
        <title>Sequence of Gallionella enrichment culture.</title>
        <authorList>
            <person name="Poehlein A."/>
            <person name="Muehling M."/>
            <person name="Daniel R."/>
        </authorList>
    </citation>
    <scope>NUCLEOTIDE SEQUENCE</scope>
</reference>
<comment type="caution">
    <text evidence="4">The sequence shown here is derived from an EMBL/GenBank/DDBJ whole genome shotgun (WGS) entry which is preliminary data.</text>
</comment>
<dbReference type="PANTHER" id="PTHR45339">
    <property type="entry name" value="HYBRID SIGNAL TRANSDUCTION HISTIDINE KINASE J"/>
    <property type="match status" value="1"/>
</dbReference>
<dbReference type="PROSITE" id="PS50110">
    <property type="entry name" value="RESPONSE_REGULATORY"/>
    <property type="match status" value="1"/>
</dbReference>
<dbReference type="Gene3D" id="3.40.50.2300">
    <property type="match status" value="1"/>
</dbReference>
<dbReference type="GO" id="GO:0000160">
    <property type="term" value="P:phosphorelay signal transduction system"/>
    <property type="evidence" value="ECO:0007669"/>
    <property type="project" value="UniProtKB-KW"/>
</dbReference>
<proteinExistence type="predicted"/>
<keyword evidence="2" id="KW-0902">Two-component regulatory system</keyword>
<dbReference type="Pfam" id="PF00072">
    <property type="entry name" value="Response_reg"/>
    <property type="match status" value="1"/>
</dbReference>
<keyword evidence="1" id="KW-0597">Phosphoprotein</keyword>
<name>A0A1J5QZ16_9ZZZZ</name>
<gene>
    <name evidence="4" type="primary">divK_4</name>
    <name evidence="4" type="ORF">GALL_291400</name>
</gene>
<evidence type="ECO:0000259" key="3">
    <source>
        <dbReference type="PROSITE" id="PS50110"/>
    </source>
</evidence>
<evidence type="ECO:0000256" key="1">
    <source>
        <dbReference type="ARBA" id="ARBA00022553"/>
    </source>
</evidence>
<dbReference type="EMBL" id="MLJW01000350">
    <property type="protein sequence ID" value="OIQ88961.1"/>
    <property type="molecule type" value="Genomic_DNA"/>
</dbReference>
<evidence type="ECO:0000313" key="4">
    <source>
        <dbReference type="EMBL" id="OIQ88961.1"/>
    </source>
</evidence>
<accession>A0A1J5QZ16</accession>
<sequence>MTNVAEMTAFFSMFLMDVKIAKKNLSFRCPIFNDPLFMSDATEYRFPSALNVLIAEDNEMNKLLLTSVLRNWGLDFKIADNGVEVVDLMQKHDFDLILMDIQMPEKNGIEATVDIRNFLDERKKNIPIIALTANAIKGEEKIYFDVGMNGFLTKPFKEKDLFEKIVDVVKAHALKFTDKK</sequence>
<dbReference type="InterPro" id="IPR001789">
    <property type="entry name" value="Sig_transdc_resp-reg_receiver"/>
</dbReference>
<dbReference type="InterPro" id="IPR011006">
    <property type="entry name" value="CheY-like_superfamily"/>
</dbReference>
<dbReference type="PANTHER" id="PTHR45339:SF1">
    <property type="entry name" value="HYBRID SIGNAL TRANSDUCTION HISTIDINE KINASE J"/>
    <property type="match status" value="1"/>
</dbReference>
<evidence type="ECO:0000256" key="2">
    <source>
        <dbReference type="ARBA" id="ARBA00023012"/>
    </source>
</evidence>
<dbReference type="SUPFAM" id="SSF52172">
    <property type="entry name" value="CheY-like"/>
    <property type="match status" value="1"/>
</dbReference>
<feature type="domain" description="Response regulatory" evidence="3">
    <location>
        <begin position="51"/>
        <end position="169"/>
    </location>
</feature>
<dbReference type="AlphaFoldDB" id="A0A1J5QZ16"/>
<organism evidence="4">
    <name type="scientific">mine drainage metagenome</name>
    <dbReference type="NCBI Taxonomy" id="410659"/>
    <lineage>
        <taxon>unclassified sequences</taxon>
        <taxon>metagenomes</taxon>
        <taxon>ecological metagenomes</taxon>
    </lineage>
</organism>
<protein>
    <submittedName>
        <fullName evidence="4">Polar-differentiation response regulator DivK</fullName>
    </submittedName>
</protein>